<sequence length="281" mass="31691">MDTLILLGKTVLLRPYVFLFLAAFLFTASRLLGWPRTWFFFVNTWLTALLCELSSTRTGIPFGWYFYTGSTVGRELYLWDVPFMDSLSFTFLLFASYCLALWFVLPARSPQDDARSKRLPLLPALTSDATVRRSWPVLGLASLLFALIDVVIDPVALRGDRWFLGKIYFYPEAGVYFGIPLANFFGWAFVGIIALGIYRVIDRHLPDDREAAPSASTTVDVLLGCGLYYGVLLFNLSVTFWIGETLLGLVGLLLYIPVTTLALLRLFGRLEVRVPHKQTAT</sequence>
<keyword evidence="1" id="KW-0812">Transmembrane</keyword>
<dbReference type="PANTHER" id="PTHR39419">
    <property type="entry name" value="SLL0814 PROTEIN"/>
    <property type="match status" value="1"/>
</dbReference>
<evidence type="ECO:0000313" key="3">
    <source>
        <dbReference type="Proteomes" id="UP001179121"/>
    </source>
</evidence>
<organism evidence="2 3">
    <name type="scientific">Nitrospira tepida</name>
    <dbReference type="NCBI Taxonomy" id="2973512"/>
    <lineage>
        <taxon>Bacteria</taxon>
        <taxon>Pseudomonadati</taxon>
        <taxon>Nitrospirota</taxon>
        <taxon>Nitrospiria</taxon>
        <taxon>Nitrospirales</taxon>
        <taxon>Nitrospiraceae</taxon>
        <taxon>Nitrospira</taxon>
    </lineage>
</organism>
<dbReference type="KEGG" id="nti:DNFV4_00975"/>
<feature type="transmembrane region" description="Helical" evidence="1">
    <location>
        <begin position="221"/>
        <end position="242"/>
    </location>
</feature>
<keyword evidence="3" id="KW-1185">Reference proteome</keyword>
<dbReference type="Pfam" id="PF04240">
    <property type="entry name" value="Caroten_synth"/>
    <property type="match status" value="1"/>
</dbReference>
<evidence type="ECO:0000256" key="1">
    <source>
        <dbReference type="SAM" id="Phobius"/>
    </source>
</evidence>
<name>A0AA86T550_9BACT</name>
<reference evidence="2" key="1">
    <citation type="submission" date="2022-10" db="EMBL/GenBank/DDBJ databases">
        <authorList>
            <person name="Koch H."/>
        </authorList>
    </citation>
    <scope>NUCLEOTIDE SEQUENCE</scope>
    <source>
        <strain evidence="2">DNF</strain>
    </source>
</reference>
<protein>
    <submittedName>
        <fullName evidence="2">Carotenoid biosynthesis protein</fullName>
    </submittedName>
</protein>
<dbReference type="RefSeq" id="WP_289267531.1">
    <property type="nucleotide sequence ID" value="NZ_OX365700.1"/>
</dbReference>
<feature type="transmembrane region" description="Helical" evidence="1">
    <location>
        <begin position="177"/>
        <end position="201"/>
    </location>
</feature>
<dbReference type="InterPro" id="IPR007354">
    <property type="entry name" value="CruF-like"/>
</dbReference>
<gene>
    <name evidence="2" type="ORF">DNFV4_00975</name>
</gene>
<accession>A0AA86T550</accession>
<dbReference type="EMBL" id="OX365700">
    <property type="protein sequence ID" value="CAI4030547.1"/>
    <property type="molecule type" value="Genomic_DNA"/>
</dbReference>
<feature type="transmembrane region" description="Helical" evidence="1">
    <location>
        <begin position="137"/>
        <end position="157"/>
    </location>
</feature>
<dbReference type="PANTHER" id="PTHR39419:SF1">
    <property type="entry name" value="SLL0814 PROTEIN"/>
    <property type="match status" value="1"/>
</dbReference>
<feature type="transmembrane region" description="Helical" evidence="1">
    <location>
        <begin position="12"/>
        <end position="33"/>
    </location>
</feature>
<keyword evidence="1" id="KW-1133">Transmembrane helix</keyword>
<feature type="transmembrane region" description="Helical" evidence="1">
    <location>
        <begin position="87"/>
        <end position="105"/>
    </location>
</feature>
<dbReference type="AlphaFoldDB" id="A0AA86T550"/>
<keyword evidence="1" id="KW-0472">Membrane</keyword>
<dbReference type="Proteomes" id="UP001179121">
    <property type="component" value="Chromosome"/>
</dbReference>
<proteinExistence type="predicted"/>
<feature type="transmembrane region" description="Helical" evidence="1">
    <location>
        <begin position="248"/>
        <end position="267"/>
    </location>
</feature>
<evidence type="ECO:0000313" key="2">
    <source>
        <dbReference type="EMBL" id="CAI4030547.1"/>
    </source>
</evidence>